<dbReference type="EMBL" id="CP016428">
    <property type="protein sequence ID" value="ANW05781.1"/>
    <property type="molecule type" value="Genomic_DNA"/>
</dbReference>
<name>A0A1B1USN1_9BRAD</name>
<dbReference type="OrthoDB" id="8255879at2"/>
<dbReference type="Proteomes" id="UP000092839">
    <property type="component" value="Chromosome"/>
</dbReference>
<feature type="compositionally biased region" description="Basic and acidic residues" evidence="1">
    <location>
        <begin position="55"/>
        <end position="66"/>
    </location>
</feature>
<organism evidence="2 3">
    <name type="scientific">Bradyrhizobium icense</name>
    <dbReference type="NCBI Taxonomy" id="1274631"/>
    <lineage>
        <taxon>Bacteria</taxon>
        <taxon>Pseudomonadati</taxon>
        <taxon>Pseudomonadota</taxon>
        <taxon>Alphaproteobacteria</taxon>
        <taxon>Hyphomicrobiales</taxon>
        <taxon>Nitrobacteraceae</taxon>
        <taxon>Bradyrhizobium</taxon>
    </lineage>
</organism>
<proteinExistence type="predicted"/>
<evidence type="ECO:0000256" key="1">
    <source>
        <dbReference type="SAM" id="MobiDB-lite"/>
    </source>
</evidence>
<evidence type="ECO:0000313" key="2">
    <source>
        <dbReference type="EMBL" id="ANW05781.1"/>
    </source>
</evidence>
<feature type="region of interest" description="Disordered" evidence="1">
    <location>
        <begin position="55"/>
        <end position="76"/>
    </location>
</feature>
<evidence type="ECO:0000313" key="3">
    <source>
        <dbReference type="Proteomes" id="UP000092839"/>
    </source>
</evidence>
<dbReference type="AlphaFoldDB" id="A0A1B1USN1"/>
<keyword evidence="3" id="KW-1185">Reference proteome</keyword>
<reference evidence="2 3" key="1">
    <citation type="submission" date="2016-07" db="EMBL/GenBank/DDBJ databases">
        <title>Complete genome sequence of Bradyrhizobium icense LMTR 13T, a potential inoculant strain isolated from lima bean (Phaseolus lunatus) in Peru.</title>
        <authorList>
            <person name="Ormeno-Orrillo E."/>
            <person name="Duran D."/>
            <person name="Rogel M.A."/>
            <person name="Rey L."/>
            <person name="Imperial J."/>
            <person name="Ruiz-Argueso T."/>
            <person name="Martinez-Romero E."/>
        </authorList>
    </citation>
    <scope>NUCLEOTIDE SEQUENCE [LARGE SCALE GENOMIC DNA]</scope>
    <source>
        <strain evidence="2 3">LMTR 13</strain>
    </source>
</reference>
<dbReference type="RefSeq" id="WP_065732897.1">
    <property type="nucleotide sequence ID" value="NZ_CP016428.1"/>
</dbReference>
<accession>A0A1B1USN1</accession>
<dbReference type="STRING" id="1274631.LMTR13_22455"/>
<sequence>MNDMKAQLERLRTDVEDCALISKLATNPHKRELFARLADHLAVLADEVERAIGERGGKREAQERRTALMSKSIGQL</sequence>
<dbReference type="KEGG" id="bic:LMTR13_22455"/>
<protein>
    <submittedName>
        <fullName evidence="2">Uncharacterized protein</fullName>
    </submittedName>
</protein>
<gene>
    <name evidence="2" type="ORF">LMTR13_22455</name>
</gene>